<comment type="caution">
    <text evidence="3">The sequence shown here is derived from an EMBL/GenBank/DDBJ whole genome shotgun (WGS) entry which is preliminary data.</text>
</comment>
<evidence type="ECO:0000313" key="4">
    <source>
        <dbReference type="Proteomes" id="UP000051679"/>
    </source>
</evidence>
<dbReference type="RefSeq" id="WP_054677379.1">
    <property type="nucleotide sequence ID" value="NZ_AYYO01000044.1"/>
</dbReference>
<feature type="domain" description="BppU N-terminal" evidence="2">
    <location>
        <begin position="73"/>
        <end position="137"/>
    </location>
</feature>
<proteinExistence type="predicted"/>
<evidence type="ECO:0000256" key="1">
    <source>
        <dbReference type="SAM" id="MobiDB-lite"/>
    </source>
</evidence>
<evidence type="ECO:0000313" key="3">
    <source>
        <dbReference type="EMBL" id="KRM54823.1"/>
    </source>
</evidence>
<reference evidence="3 4" key="1">
    <citation type="journal article" date="2015" name="Genome Announc.">
        <title>Expanding the biotechnology potential of lactobacilli through comparative genomics of 213 strains and associated genera.</title>
        <authorList>
            <person name="Sun Z."/>
            <person name="Harris H.M."/>
            <person name="McCann A."/>
            <person name="Guo C."/>
            <person name="Argimon S."/>
            <person name="Zhang W."/>
            <person name="Yang X."/>
            <person name="Jeffery I.B."/>
            <person name="Cooney J.C."/>
            <person name="Kagawa T.F."/>
            <person name="Liu W."/>
            <person name="Song Y."/>
            <person name="Salvetti E."/>
            <person name="Wrobel A."/>
            <person name="Rasinkangas P."/>
            <person name="Parkhill J."/>
            <person name="Rea M.C."/>
            <person name="O'Sullivan O."/>
            <person name="Ritari J."/>
            <person name="Douillard F.P."/>
            <person name="Paul Ross R."/>
            <person name="Yang R."/>
            <person name="Briner A.E."/>
            <person name="Felis G.E."/>
            <person name="de Vos W.M."/>
            <person name="Barrangou R."/>
            <person name="Klaenhammer T.R."/>
            <person name="Caufield P.W."/>
            <person name="Cui Y."/>
            <person name="Zhang H."/>
            <person name="O'Toole P.W."/>
        </authorList>
    </citation>
    <scope>NUCLEOTIDE SEQUENCE [LARGE SCALE GENOMIC DNA]</scope>
    <source>
        <strain evidence="3 4">DSM 20505</strain>
    </source>
</reference>
<name>A0A0R1ZIU8_9LACO</name>
<dbReference type="STRING" id="1291052.FC18_GL002240"/>
<feature type="region of interest" description="Disordered" evidence="1">
    <location>
        <begin position="260"/>
        <end position="281"/>
    </location>
</feature>
<keyword evidence="4" id="KW-1185">Reference proteome</keyword>
<evidence type="ECO:0000259" key="2">
    <source>
        <dbReference type="Pfam" id="PF10651"/>
    </source>
</evidence>
<dbReference type="Proteomes" id="UP000051679">
    <property type="component" value="Unassembled WGS sequence"/>
</dbReference>
<dbReference type="EMBL" id="AYYO01000044">
    <property type="protein sequence ID" value="KRM54823.1"/>
    <property type="molecule type" value="Genomic_DNA"/>
</dbReference>
<organism evidence="3 4">
    <name type="scientific">Lacticaseibacillus sharpeae JCM 1186 = DSM 20505</name>
    <dbReference type="NCBI Taxonomy" id="1291052"/>
    <lineage>
        <taxon>Bacteria</taxon>
        <taxon>Bacillati</taxon>
        <taxon>Bacillota</taxon>
        <taxon>Bacilli</taxon>
        <taxon>Lactobacillales</taxon>
        <taxon>Lactobacillaceae</taxon>
        <taxon>Lacticaseibacillus</taxon>
    </lineage>
</organism>
<dbReference type="AlphaFoldDB" id="A0A0R1ZIU8"/>
<dbReference type="Gene3D" id="2.60.40.3350">
    <property type="match status" value="1"/>
</dbReference>
<sequence length="316" mass="33137">METPTFPLLTLTVASNSGIPQERFATQGDKGRQQLLVITDGGTIGADSLGFRASLPDGNFVDVREGFTVSDDQIQFAIPDQTFSANGRVTCYFYVFDGDTILASTNKFTYIVAPQFERGVGGSSYSKTLETLKADMESTLADLKTEVSKWMASADVEGEVKRQLASTLSAIQSWEQTQKTALDASASELTKAQAQWIDEYNTLTAELATLKTAQANAEKATSDATTATTQATQAATTATASAKAADTSKANADKAASTATQAATDASKATTDSKQATADAKAATELAKQAADNANNVSATITDADLAAWITQEAGK</sequence>
<accession>A0A0R1ZIU8</accession>
<dbReference type="Pfam" id="PF10651">
    <property type="entry name" value="BppU_N"/>
    <property type="match status" value="1"/>
</dbReference>
<protein>
    <recommendedName>
        <fullName evidence="2">BppU N-terminal domain-containing protein</fullName>
    </recommendedName>
</protein>
<dbReference type="InterPro" id="IPR018913">
    <property type="entry name" value="BppU_N"/>
</dbReference>
<gene>
    <name evidence="3" type="ORF">FC18_GL002240</name>
</gene>
<dbReference type="PATRIC" id="fig|1291052.5.peg.2307"/>